<keyword evidence="1" id="KW-0805">Transcription regulation</keyword>
<dbReference type="GO" id="GO:0045892">
    <property type="term" value="P:negative regulation of DNA-templated transcription"/>
    <property type="evidence" value="ECO:0007669"/>
    <property type="project" value="UniProtKB-ARBA"/>
</dbReference>
<evidence type="ECO:0000256" key="2">
    <source>
        <dbReference type="ARBA" id="ARBA00023125"/>
    </source>
</evidence>
<proteinExistence type="predicted"/>
<dbReference type="Gene3D" id="1.10.10.10">
    <property type="entry name" value="Winged helix-like DNA-binding domain superfamily/Winged helix DNA-binding domain"/>
    <property type="match status" value="1"/>
</dbReference>
<feature type="domain" description="HTH luxR-type" evidence="4">
    <location>
        <begin position="207"/>
        <end position="272"/>
    </location>
</feature>
<dbReference type="EMBL" id="JQCR01000002">
    <property type="protein sequence ID" value="KGE20457.1"/>
    <property type="molecule type" value="Genomic_DNA"/>
</dbReference>
<evidence type="ECO:0000313" key="6">
    <source>
        <dbReference type="Proteomes" id="UP000029734"/>
    </source>
</evidence>
<dbReference type="InterPro" id="IPR029016">
    <property type="entry name" value="GAF-like_dom_sf"/>
</dbReference>
<protein>
    <recommendedName>
        <fullName evidence="4">HTH luxR-type domain-containing protein</fullName>
    </recommendedName>
</protein>
<evidence type="ECO:0000313" key="5">
    <source>
        <dbReference type="EMBL" id="KGE20457.1"/>
    </source>
</evidence>
<dbReference type="InterPro" id="IPR000792">
    <property type="entry name" value="Tscrpt_reg_LuxR_C"/>
</dbReference>
<evidence type="ECO:0000256" key="1">
    <source>
        <dbReference type="ARBA" id="ARBA00023015"/>
    </source>
</evidence>
<evidence type="ECO:0000256" key="3">
    <source>
        <dbReference type="ARBA" id="ARBA00023163"/>
    </source>
</evidence>
<dbReference type="STRING" id="268407.PWYN_14740"/>
<dbReference type="CDD" id="cd06170">
    <property type="entry name" value="LuxR_C_like"/>
    <property type="match status" value="1"/>
</dbReference>
<dbReference type="GO" id="GO:0003677">
    <property type="term" value="F:DNA binding"/>
    <property type="evidence" value="ECO:0007669"/>
    <property type="project" value="UniProtKB-KW"/>
</dbReference>
<keyword evidence="3" id="KW-0804">Transcription</keyword>
<dbReference type="PANTHER" id="PTHR44688">
    <property type="entry name" value="DNA-BINDING TRANSCRIPTIONAL ACTIVATOR DEVR_DOSR"/>
    <property type="match status" value="1"/>
</dbReference>
<dbReference type="InterPro" id="IPR016032">
    <property type="entry name" value="Sig_transdc_resp-reg_C-effctor"/>
</dbReference>
<reference evidence="5 6" key="2">
    <citation type="submission" date="2014-10" db="EMBL/GenBank/DDBJ databases">
        <title>Comparative genomics of the Paenibacillus odorifer group.</title>
        <authorList>
            <person name="Tsai Y.-C."/>
            <person name="Martin N."/>
            <person name="Korlach J."/>
            <person name="Wiedmann M."/>
        </authorList>
    </citation>
    <scope>NUCLEOTIDE SEQUENCE [LARGE SCALE GENOMIC DNA]</scope>
    <source>
        <strain evidence="5 6">DSM 18334</strain>
    </source>
</reference>
<dbReference type="OrthoDB" id="2646391at2"/>
<comment type="caution">
    <text evidence="5">The sequence shown here is derived from an EMBL/GenBank/DDBJ whole genome shotgun (WGS) entry which is preliminary data.</text>
</comment>
<dbReference type="RefSeq" id="WP_036652705.1">
    <property type="nucleotide sequence ID" value="NZ_JQCR01000002.1"/>
</dbReference>
<dbReference type="Proteomes" id="UP000029734">
    <property type="component" value="Unassembled WGS sequence"/>
</dbReference>
<dbReference type="PANTHER" id="PTHR44688:SF16">
    <property type="entry name" value="DNA-BINDING TRANSCRIPTIONAL ACTIVATOR DEVR_DOSR"/>
    <property type="match status" value="1"/>
</dbReference>
<dbReference type="SMART" id="SM00421">
    <property type="entry name" value="HTH_LUXR"/>
    <property type="match status" value="1"/>
</dbReference>
<dbReference type="AlphaFoldDB" id="A0A098MFY8"/>
<gene>
    <name evidence="5" type="ORF">PWYN_14740</name>
</gene>
<keyword evidence="2" id="KW-0238">DNA-binding</keyword>
<evidence type="ECO:0000259" key="4">
    <source>
        <dbReference type="PROSITE" id="PS50043"/>
    </source>
</evidence>
<dbReference type="InterPro" id="IPR036388">
    <property type="entry name" value="WH-like_DNA-bd_sf"/>
</dbReference>
<reference evidence="5 6" key="1">
    <citation type="submission" date="2014-08" db="EMBL/GenBank/DDBJ databases">
        <authorList>
            <person name="den Bakker H.C."/>
        </authorList>
    </citation>
    <scope>NUCLEOTIDE SEQUENCE [LARGE SCALE GENOMIC DNA]</scope>
    <source>
        <strain evidence="5 6">DSM 18334</strain>
    </source>
</reference>
<organism evidence="5 6">
    <name type="scientific">Paenibacillus wynnii</name>
    <dbReference type="NCBI Taxonomy" id="268407"/>
    <lineage>
        <taxon>Bacteria</taxon>
        <taxon>Bacillati</taxon>
        <taxon>Bacillota</taxon>
        <taxon>Bacilli</taxon>
        <taxon>Bacillales</taxon>
        <taxon>Paenibacillaceae</taxon>
        <taxon>Paenibacillus</taxon>
    </lineage>
</organism>
<accession>A0A098MFY8</accession>
<dbReference type="eggNOG" id="COG2771">
    <property type="taxonomic scope" value="Bacteria"/>
</dbReference>
<dbReference type="PROSITE" id="PS50043">
    <property type="entry name" value="HTH_LUXR_2"/>
    <property type="match status" value="1"/>
</dbReference>
<sequence length="279" mass="31465">MKLIFNKTNAWCSPDDLKEEQLITFQRNVALHTGIHNNTSKMVSSAKNDMKSLYDRALISSVRREMVKISEFITISFVVFLTDEEGNIIDLVCSSPDLQDDVDRVGLGVGICLSKACSGMNAVSLAMEMNSIGVVRGKEHLDSNFDDWNCVCAPLQLEGTIRGYVDISFNRGQQIEFAIPFIKQIAENVTQKWMDNNSEVQQSRLEAVFHDYKLTAREKDVAHLWLQEKSALHISNTLGISEGTVRNIVKNIYTKMNVNERRQFSRKLAQCSIMTACSS</sequence>
<name>A0A098MFY8_9BACL</name>
<keyword evidence="6" id="KW-1185">Reference proteome</keyword>
<dbReference type="Pfam" id="PF00196">
    <property type="entry name" value="GerE"/>
    <property type="match status" value="1"/>
</dbReference>
<dbReference type="SUPFAM" id="SSF46894">
    <property type="entry name" value="C-terminal effector domain of the bipartite response regulators"/>
    <property type="match status" value="1"/>
</dbReference>
<dbReference type="Gene3D" id="3.30.450.40">
    <property type="match status" value="1"/>
</dbReference>